<protein>
    <submittedName>
        <fullName evidence="4">Uncharacterized protein</fullName>
    </submittedName>
</protein>
<feature type="transmembrane region" description="Helical" evidence="2">
    <location>
        <begin position="346"/>
        <end position="366"/>
    </location>
</feature>
<evidence type="ECO:0000313" key="4">
    <source>
        <dbReference type="EMBL" id="MEQ2357311.1"/>
    </source>
</evidence>
<sequence length="369" mass="39793">MKKIIKSFLVVLMGFLMSVNVMADVQQEKQNPDYTTDYYMIVESKAGGIDIYSLPDLSSSKLNDSQIPNGTALHIEGETEDKENNRTWGYTEYHGMHGYVPLDDCKPAQSRKEAIDSELYIAGSDNVDYNADYDVKAYSEDGSQKLYQGPGIKYGEVPGVRDIQNGETLHITEDAELVDGGHWGVTTIDDQEGWVDLEKTEEWAKEHGTYENSDGTELLDMTPVPENSGTAAAISENTATPSTAPSTTENPQVTAVPSVTGAADSVTPTEAPEVTDIPEATDTPVPTETSAPTETPGPTNTPASTESPESTDAPDSETTGQPEKDDIQTSGQTVTTSKSSKSQNPLLWIAGIAVLAAVGVIIYHFMKRN</sequence>
<reference evidence="4 5" key="1">
    <citation type="submission" date="2024-03" db="EMBL/GenBank/DDBJ databases">
        <title>Human intestinal bacterial collection.</title>
        <authorList>
            <person name="Pauvert C."/>
            <person name="Hitch T.C.A."/>
            <person name="Clavel T."/>
        </authorList>
    </citation>
    <scope>NUCLEOTIDE SEQUENCE [LARGE SCALE GENOMIC DNA]</scope>
    <source>
        <strain evidence="4 5">CLA-AA-H95</strain>
    </source>
</reference>
<evidence type="ECO:0000256" key="1">
    <source>
        <dbReference type="SAM" id="MobiDB-lite"/>
    </source>
</evidence>
<keyword evidence="2" id="KW-0472">Membrane</keyword>
<feature type="chain" id="PRO_5047457829" evidence="3">
    <location>
        <begin position="24"/>
        <end position="369"/>
    </location>
</feature>
<name>A0ABV1AHT7_9FIRM</name>
<evidence type="ECO:0000313" key="5">
    <source>
        <dbReference type="Proteomes" id="UP001446032"/>
    </source>
</evidence>
<evidence type="ECO:0000256" key="3">
    <source>
        <dbReference type="SAM" id="SignalP"/>
    </source>
</evidence>
<feature type="compositionally biased region" description="Low complexity" evidence="1">
    <location>
        <begin position="328"/>
        <end position="342"/>
    </location>
</feature>
<feature type="compositionally biased region" description="Polar residues" evidence="1">
    <location>
        <begin position="284"/>
        <end position="310"/>
    </location>
</feature>
<feature type="compositionally biased region" description="Low complexity" evidence="1">
    <location>
        <begin position="235"/>
        <end position="251"/>
    </location>
</feature>
<gene>
    <name evidence="4" type="ORF">WMO75_02955</name>
</gene>
<evidence type="ECO:0000256" key="2">
    <source>
        <dbReference type="SAM" id="Phobius"/>
    </source>
</evidence>
<keyword evidence="3" id="KW-0732">Signal</keyword>
<proteinExistence type="predicted"/>
<feature type="signal peptide" evidence="3">
    <location>
        <begin position="1"/>
        <end position="23"/>
    </location>
</feature>
<comment type="caution">
    <text evidence="4">The sequence shown here is derived from an EMBL/GenBank/DDBJ whole genome shotgun (WGS) entry which is preliminary data.</text>
</comment>
<accession>A0ABV1AHT7</accession>
<dbReference type="EMBL" id="JBBMEI010000005">
    <property type="protein sequence ID" value="MEQ2357311.1"/>
    <property type="molecule type" value="Genomic_DNA"/>
</dbReference>
<keyword evidence="2" id="KW-0812">Transmembrane</keyword>
<dbReference type="RefSeq" id="WP_173906762.1">
    <property type="nucleotide sequence ID" value="NZ_JBBMEI010000005.1"/>
</dbReference>
<feature type="region of interest" description="Disordered" evidence="1">
    <location>
        <begin position="207"/>
        <end position="342"/>
    </location>
</feature>
<keyword evidence="5" id="KW-1185">Reference proteome</keyword>
<dbReference type="Proteomes" id="UP001446032">
    <property type="component" value="Unassembled WGS sequence"/>
</dbReference>
<organism evidence="4 5">
    <name type="scientific">Blautia intestinihominis</name>
    <dbReference type="NCBI Taxonomy" id="3133152"/>
    <lineage>
        <taxon>Bacteria</taxon>
        <taxon>Bacillati</taxon>
        <taxon>Bacillota</taxon>
        <taxon>Clostridia</taxon>
        <taxon>Lachnospirales</taxon>
        <taxon>Lachnospiraceae</taxon>
        <taxon>Blautia</taxon>
    </lineage>
</organism>
<keyword evidence="2" id="KW-1133">Transmembrane helix</keyword>